<protein>
    <recommendedName>
        <fullName evidence="4">Transmembrane protein</fullName>
    </recommendedName>
</protein>
<accession>A0A0K8P4I4</accession>
<keyword evidence="3" id="KW-1185">Reference proteome</keyword>
<feature type="transmembrane region" description="Helical" evidence="1">
    <location>
        <begin position="63"/>
        <end position="85"/>
    </location>
</feature>
<proteinExistence type="predicted"/>
<gene>
    <name evidence="2" type="ORF">ISF6_3376</name>
</gene>
<comment type="caution">
    <text evidence="2">The sequence shown here is derived from an EMBL/GenBank/DDBJ whole genome shotgun (WGS) entry which is preliminary data.</text>
</comment>
<keyword evidence="1" id="KW-0812">Transmembrane</keyword>
<name>A0A0K8P4I4_PISS1</name>
<evidence type="ECO:0000313" key="2">
    <source>
        <dbReference type="EMBL" id="GAP37521.1"/>
    </source>
</evidence>
<reference evidence="3" key="1">
    <citation type="submission" date="2015-07" db="EMBL/GenBank/DDBJ databases">
        <title>Discovery of a poly(ethylene terephthalate assimilation.</title>
        <authorList>
            <person name="Yoshida S."/>
            <person name="Hiraga K."/>
            <person name="Takehana T."/>
            <person name="Taniguchi I."/>
            <person name="Yamaji H."/>
            <person name="Maeda Y."/>
            <person name="Toyohara K."/>
            <person name="Miyamoto K."/>
            <person name="Kimura Y."/>
            <person name="Oda K."/>
        </authorList>
    </citation>
    <scope>NUCLEOTIDE SEQUENCE [LARGE SCALE GENOMIC DNA]</scope>
    <source>
        <strain evidence="3">NBRC 110686 / TISTR 2288 / 201-F6</strain>
    </source>
</reference>
<keyword evidence="1" id="KW-0472">Membrane</keyword>
<evidence type="ECO:0000256" key="1">
    <source>
        <dbReference type="SAM" id="Phobius"/>
    </source>
</evidence>
<dbReference type="EMBL" id="BBYR01000048">
    <property type="protein sequence ID" value="GAP37521.1"/>
    <property type="molecule type" value="Genomic_DNA"/>
</dbReference>
<evidence type="ECO:0008006" key="4">
    <source>
        <dbReference type="Google" id="ProtNLM"/>
    </source>
</evidence>
<feature type="transmembrane region" description="Helical" evidence="1">
    <location>
        <begin position="92"/>
        <end position="114"/>
    </location>
</feature>
<dbReference type="OrthoDB" id="8900679at2"/>
<reference evidence="2 3" key="2">
    <citation type="journal article" date="2016" name="Science">
        <title>A bacterium that degrades and assimilates poly(ethylene terephthalate).</title>
        <authorList>
            <person name="Yoshida S."/>
            <person name="Hiraga K."/>
            <person name="Takehana T."/>
            <person name="Taniguchi I."/>
            <person name="Yamaji H."/>
            <person name="Maeda Y."/>
            <person name="Toyohara K."/>
            <person name="Miyamoto K."/>
            <person name="Kimura Y."/>
            <person name="Oda K."/>
        </authorList>
    </citation>
    <scope>NUCLEOTIDE SEQUENCE [LARGE SCALE GENOMIC DNA]</scope>
    <source>
        <strain evidence="3">NBRC 110686 / TISTR 2288 / 201-F6</strain>
    </source>
</reference>
<dbReference type="Proteomes" id="UP000037660">
    <property type="component" value="Unassembled WGS sequence"/>
</dbReference>
<dbReference type="STRING" id="1547922.ISF6_3376"/>
<dbReference type="AlphaFoldDB" id="A0A0K8P4I4"/>
<evidence type="ECO:0000313" key="3">
    <source>
        <dbReference type="Proteomes" id="UP000037660"/>
    </source>
</evidence>
<keyword evidence="1" id="KW-1133">Transmembrane helix</keyword>
<organism evidence="2 3">
    <name type="scientific">Piscinibacter sakaiensis</name>
    <name type="common">Ideonella sakaiensis</name>
    <dbReference type="NCBI Taxonomy" id="1547922"/>
    <lineage>
        <taxon>Bacteria</taxon>
        <taxon>Pseudomonadati</taxon>
        <taxon>Pseudomonadota</taxon>
        <taxon>Betaproteobacteria</taxon>
        <taxon>Burkholderiales</taxon>
        <taxon>Sphaerotilaceae</taxon>
        <taxon>Piscinibacter</taxon>
    </lineage>
</organism>
<dbReference type="RefSeq" id="WP_054021453.1">
    <property type="nucleotide sequence ID" value="NZ_BBYR01000048.1"/>
</dbReference>
<sequence>MPAPRARPWPWRLLRGLLLGLAALLLALGQWGWEPLVAALGRLARWPPWARLEGRIARLPPRFAAAVFLAPSLLLVPVKLMALWAIERGHPLIGLAVVLLAKAAGTALVGRLFVLTEPQLVQLRWFARALAWWRATQARWHAWVAAWPPWRALRARVAAWRRVWRRWRREAGPPAG</sequence>